<protein>
    <submittedName>
        <fullName evidence="2">Uncharacterized protein</fullName>
    </submittedName>
</protein>
<feature type="compositionally biased region" description="Low complexity" evidence="1">
    <location>
        <begin position="12"/>
        <end position="38"/>
    </location>
</feature>
<evidence type="ECO:0000313" key="2">
    <source>
        <dbReference type="EMBL" id="PGH00181.1"/>
    </source>
</evidence>
<gene>
    <name evidence="2" type="ORF">AJ79_08286</name>
</gene>
<proteinExistence type="predicted"/>
<reference evidence="2 3" key="1">
    <citation type="submission" date="2017-10" db="EMBL/GenBank/DDBJ databases">
        <title>Comparative genomics in systemic dimorphic fungi from Ajellomycetaceae.</title>
        <authorList>
            <person name="Munoz J.F."/>
            <person name="Mcewen J.G."/>
            <person name="Clay O.K."/>
            <person name="Cuomo C.A."/>
        </authorList>
    </citation>
    <scope>NUCLEOTIDE SEQUENCE [LARGE SCALE GENOMIC DNA]</scope>
    <source>
        <strain evidence="2 3">UAMH5409</strain>
    </source>
</reference>
<organism evidence="2 3">
    <name type="scientific">Helicocarpus griseus UAMH5409</name>
    <dbReference type="NCBI Taxonomy" id="1447875"/>
    <lineage>
        <taxon>Eukaryota</taxon>
        <taxon>Fungi</taxon>
        <taxon>Dikarya</taxon>
        <taxon>Ascomycota</taxon>
        <taxon>Pezizomycotina</taxon>
        <taxon>Eurotiomycetes</taxon>
        <taxon>Eurotiomycetidae</taxon>
        <taxon>Onygenales</taxon>
        <taxon>Ajellomycetaceae</taxon>
        <taxon>Helicocarpus</taxon>
    </lineage>
</organism>
<dbReference type="AlphaFoldDB" id="A0A2B7WUK2"/>
<dbReference type="EMBL" id="PDNB01000190">
    <property type="protein sequence ID" value="PGH00181.1"/>
    <property type="molecule type" value="Genomic_DNA"/>
</dbReference>
<feature type="region of interest" description="Disordered" evidence="1">
    <location>
        <begin position="114"/>
        <end position="135"/>
    </location>
</feature>
<comment type="caution">
    <text evidence="2">The sequence shown here is derived from an EMBL/GenBank/DDBJ whole genome shotgun (WGS) entry which is preliminary data.</text>
</comment>
<name>A0A2B7WUK2_9EURO</name>
<dbReference type="Proteomes" id="UP000223968">
    <property type="component" value="Unassembled WGS sequence"/>
</dbReference>
<evidence type="ECO:0000313" key="3">
    <source>
        <dbReference type="Proteomes" id="UP000223968"/>
    </source>
</evidence>
<keyword evidence="3" id="KW-1185">Reference proteome</keyword>
<feature type="compositionally biased region" description="Basic residues" evidence="1">
    <location>
        <begin position="1"/>
        <end position="11"/>
    </location>
</feature>
<evidence type="ECO:0000256" key="1">
    <source>
        <dbReference type="SAM" id="MobiDB-lite"/>
    </source>
</evidence>
<dbReference type="OrthoDB" id="5408144at2759"/>
<sequence>MSFRDKIKRVFSRSGSNSGSNSPQSPGDPNNPNRPAAHAPKHNLKHTPTFRPPGLRVPVGVKPAKIKYRANGKPKIELYKAHEVPRSKYRGPFDEAHIERLAAYSISGAMVDGSRPRSMLSEMSPTGTRAPPTRRGSLVGEGGEGARHPLANATGADMIADADVSADADTMIMSSSAPPTSTPLCQTGYNTTGVSRMDLDGRSDITTTTVPAIDPIDVNVSSSTLLTLRTEDTLAGQQDAVPPLSSIPIVPVSGLQKVSGSQSVPVSSQELSNALSAIQLR</sequence>
<accession>A0A2B7WUK2</accession>
<feature type="region of interest" description="Disordered" evidence="1">
    <location>
        <begin position="1"/>
        <end position="58"/>
    </location>
</feature>